<dbReference type="PANTHER" id="PTHR10050">
    <property type="entry name" value="DOLICHYL-PHOSPHATE-MANNOSE--PROTEIN MANNOSYLTRANSFERASE"/>
    <property type="match status" value="1"/>
</dbReference>
<keyword evidence="1" id="KW-0677">Repeat</keyword>
<dbReference type="AlphaFoldDB" id="A0AAW2Z4H3"/>
<dbReference type="SUPFAM" id="SSF82109">
    <property type="entry name" value="MIR domain"/>
    <property type="match status" value="1"/>
</dbReference>
<name>A0AAW2Z4H3_9EUKA</name>
<dbReference type="EMBL" id="JAOPGA020001064">
    <property type="protein sequence ID" value="KAL0484691.1"/>
    <property type="molecule type" value="Genomic_DNA"/>
</dbReference>
<protein>
    <recommendedName>
        <fullName evidence="2">MIR domain-containing protein</fullName>
    </recommendedName>
</protein>
<dbReference type="GO" id="GO:0004169">
    <property type="term" value="F:dolichyl-phosphate-mannose-protein mannosyltransferase activity"/>
    <property type="evidence" value="ECO:0007669"/>
    <property type="project" value="TreeGrafter"/>
</dbReference>
<organism evidence="3 4">
    <name type="scientific">Acrasis kona</name>
    <dbReference type="NCBI Taxonomy" id="1008807"/>
    <lineage>
        <taxon>Eukaryota</taxon>
        <taxon>Discoba</taxon>
        <taxon>Heterolobosea</taxon>
        <taxon>Tetramitia</taxon>
        <taxon>Eutetramitia</taxon>
        <taxon>Acrasidae</taxon>
        <taxon>Acrasis</taxon>
    </lineage>
</organism>
<dbReference type="PROSITE" id="PS50919">
    <property type="entry name" value="MIR"/>
    <property type="match status" value="2"/>
</dbReference>
<dbReference type="InterPro" id="IPR036300">
    <property type="entry name" value="MIR_dom_sf"/>
</dbReference>
<dbReference type="CDD" id="cd23263">
    <property type="entry name" value="beta-trefoil_MIR"/>
    <property type="match status" value="1"/>
</dbReference>
<evidence type="ECO:0000313" key="3">
    <source>
        <dbReference type="EMBL" id="KAL0484691.1"/>
    </source>
</evidence>
<dbReference type="InterPro" id="IPR016093">
    <property type="entry name" value="MIR_motif"/>
</dbReference>
<dbReference type="Pfam" id="PF02815">
    <property type="entry name" value="MIR"/>
    <property type="match status" value="1"/>
</dbReference>
<dbReference type="Gene3D" id="2.80.10.50">
    <property type="match status" value="1"/>
</dbReference>
<sequence length="336" mass="38411">MIGFISNLVKSSIQYGDTVFIQSLDGKFSKAALIEGYYGKSGKLNYGHYVFLYLNSQKYLTVTDSADVEESISAQKNELIRIEKVDTNSNDLNYNSHVLLKTFQDSYLTACENSFGTTFDKSDKKAVFKIIQANVKMINQSPPKPNTKLYFGDVIKLKHINTKNCLHSHEANYQEGSKNFQVTAYHSRDDNDWFVVEGTNASVSGQVRYNQTVRLRNESHGQYLYSSSKYRSPVSNQQEVCTCIDGLHEYNPGHSTWKFLSGTNCKDMPEHVEVNQPLRLVHNETGSMLHSHPGFNFNIGWGLLRQQEVTCYPPTQDTNNDWILFEIRGKFHHDQQ</sequence>
<evidence type="ECO:0000259" key="2">
    <source>
        <dbReference type="PROSITE" id="PS50919"/>
    </source>
</evidence>
<evidence type="ECO:0000256" key="1">
    <source>
        <dbReference type="ARBA" id="ARBA00022737"/>
    </source>
</evidence>
<comment type="caution">
    <text evidence="3">The sequence shown here is derived from an EMBL/GenBank/DDBJ whole genome shotgun (WGS) entry which is preliminary data.</text>
</comment>
<gene>
    <name evidence="3" type="ORF">AKO1_006628</name>
</gene>
<reference evidence="3 4" key="1">
    <citation type="submission" date="2024-03" db="EMBL/GenBank/DDBJ databases">
        <title>The Acrasis kona genome and developmental transcriptomes reveal deep origins of eukaryotic multicellular pathways.</title>
        <authorList>
            <person name="Sheikh S."/>
            <person name="Fu C.-J."/>
            <person name="Brown M.W."/>
            <person name="Baldauf S.L."/>
        </authorList>
    </citation>
    <scope>NUCLEOTIDE SEQUENCE [LARGE SCALE GENOMIC DNA]</scope>
    <source>
        <strain evidence="3 4">ATCC MYA-3509</strain>
    </source>
</reference>
<dbReference type="SMART" id="SM00472">
    <property type="entry name" value="MIR"/>
    <property type="match status" value="3"/>
</dbReference>
<feature type="domain" description="MIR" evidence="2">
    <location>
        <begin position="146"/>
        <end position="198"/>
    </location>
</feature>
<keyword evidence="4" id="KW-1185">Reference proteome</keyword>
<feature type="domain" description="MIR" evidence="2">
    <location>
        <begin position="269"/>
        <end position="327"/>
    </location>
</feature>
<evidence type="ECO:0000313" key="4">
    <source>
        <dbReference type="Proteomes" id="UP001431209"/>
    </source>
</evidence>
<accession>A0AAW2Z4H3</accession>
<dbReference type="PANTHER" id="PTHR10050:SF46">
    <property type="entry name" value="PROTEIN O-MANNOSYL-TRANSFERASE 2"/>
    <property type="match status" value="1"/>
</dbReference>
<dbReference type="Proteomes" id="UP001431209">
    <property type="component" value="Unassembled WGS sequence"/>
</dbReference>
<proteinExistence type="predicted"/>
<dbReference type="InterPro" id="IPR027005">
    <property type="entry name" value="PMT-like"/>
</dbReference>